<dbReference type="Proteomes" id="UP000279236">
    <property type="component" value="Unassembled WGS sequence"/>
</dbReference>
<dbReference type="OrthoDB" id="5215911at2759"/>
<feature type="transmembrane region" description="Helical" evidence="6">
    <location>
        <begin position="355"/>
        <end position="381"/>
    </location>
</feature>
<feature type="transmembrane region" description="Helical" evidence="6">
    <location>
        <begin position="467"/>
        <end position="486"/>
    </location>
</feature>
<evidence type="ECO:0000256" key="2">
    <source>
        <dbReference type="ARBA" id="ARBA00022692"/>
    </source>
</evidence>
<dbReference type="InterPro" id="IPR011701">
    <property type="entry name" value="MFS"/>
</dbReference>
<feature type="transmembrane region" description="Helical" evidence="6">
    <location>
        <begin position="306"/>
        <end position="324"/>
    </location>
</feature>
<keyword evidence="9" id="KW-1185">Reference proteome</keyword>
<evidence type="ECO:0000256" key="5">
    <source>
        <dbReference type="SAM" id="MobiDB-lite"/>
    </source>
</evidence>
<dbReference type="GO" id="GO:0005886">
    <property type="term" value="C:plasma membrane"/>
    <property type="evidence" value="ECO:0007669"/>
    <property type="project" value="TreeGrafter"/>
</dbReference>
<name>A0A427XJK6_9TREE</name>
<feature type="transmembrane region" description="Helical" evidence="6">
    <location>
        <begin position="402"/>
        <end position="423"/>
    </location>
</feature>
<evidence type="ECO:0000256" key="3">
    <source>
        <dbReference type="ARBA" id="ARBA00022989"/>
    </source>
</evidence>
<dbReference type="GeneID" id="39586554"/>
<evidence type="ECO:0000256" key="1">
    <source>
        <dbReference type="ARBA" id="ARBA00004141"/>
    </source>
</evidence>
<feature type="transmembrane region" description="Helical" evidence="6">
    <location>
        <begin position="429"/>
        <end position="455"/>
    </location>
</feature>
<dbReference type="PANTHER" id="PTHR23502:SF185">
    <property type="entry name" value="MAJOR FACILITATOR SUPERFAMILY (MFS) PROFILE DOMAIN-CONTAINING PROTEIN"/>
    <property type="match status" value="1"/>
</dbReference>
<dbReference type="RefSeq" id="XP_028474226.1">
    <property type="nucleotide sequence ID" value="XM_028617763.1"/>
</dbReference>
<feature type="transmembrane region" description="Helical" evidence="6">
    <location>
        <begin position="184"/>
        <end position="204"/>
    </location>
</feature>
<dbReference type="InterPro" id="IPR020846">
    <property type="entry name" value="MFS_dom"/>
</dbReference>
<dbReference type="AlphaFoldDB" id="A0A427XJK6"/>
<feature type="transmembrane region" description="Helical" evidence="6">
    <location>
        <begin position="331"/>
        <end position="349"/>
    </location>
</feature>
<feature type="transmembrane region" description="Helical" evidence="6">
    <location>
        <begin position="492"/>
        <end position="517"/>
    </location>
</feature>
<feature type="transmembrane region" description="Helical" evidence="6">
    <location>
        <begin position="91"/>
        <end position="111"/>
    </location>
</feature>
<feature type="domain" description="Major facilitator superfamily (MFS) profile" evidence="7">
    <location>
        <begin position="57"/>
        <end position="538"/>
    </location>
</feature>
<dbReference type="InterPro" id="IPR036259">
    <property type="entry name" value="MFS_trans_sf"/>
</dbReference>
<organism evidence="8 9">
    <name type="scientific">Apiotrichum porosum</name>
    <dbReference type="NCBI Taxonomy" id="105984"/>
    <lineage>
        <taxon>Eukaryota</taxon>
        <taxon>Fungi</taxon>
        <taxon>Dikarya</taxon>
        <taxon>Basidiomycota</taxon>
        <taxon>Agaricomycotina</taxon>
        <taxon>Tremellomycetes</taxon>
        <taxon>Trichosporonales</taxon>
        <taxon>Trichosporonaceae</taxon>
        <taxon>Apiotrichum</taxon>
    </lineage>
</organism>
<dbReference type="PANTHER" id="PTHR23502">
    <property type="entry name" value="MAJOR FACILITATOR SUPERFAMILY"/>
    <property type="match status" value="1"/>
</dbReference>
<evidence type="ECO:0000313" key="8">
    <source>
        <dbReference type="EMBL" id="RSH79079.1"/>
    </source>
</evidence>
<keyword evidence="4 6" id="KW-0472">Membrane</keyword>
<dbReference type="SUPFAM" id="SSF103473">
    <property type="entry name" value="MFS general substrate transporter"/>
    <property type="match status" value="1"/>
</dbReference>
<reference evidence="8 9" key="1">
    <citation type="submission" date="2018-11" db="EMBL/GenBank/DDBJ databases">
        <title>Genome sequence of Apiotrichum porosum DSM 27194.</title>
        <authorList>
            <person name="Aliyu H."/>
            <person name="Gorte O."/>
            <person name="Ochsenreither K."/>
        </authorList>
    </citation>
    <scope>NUCLEOTIDE SEQUENCE [LARGE SCALE GENOMIC DNA]</scope>
    <source>
        <strain evidence="8 9">DSM 27194</strain>
    </source>
</reference>
<dbReference type="PROSITE" id="PS50850">
    <property type="entry name" value="MFS"/>
    <property type="match status" value="1"/>
</dbReference>
<feature type="transmembrane region" description="Helical" evidence="6">
    <location>
        <begin position="57"/>
        <end position="79"/>
    </location>
</feature>
<sequence>MTDLDEKHVPTTSDVAERQPVGHVEQTIEERIKTGKDSALPANHPVNAMGKWRKFGLVFSLSYAGFLCNFSIAIANVAFGLVGESFGVGPGAIANALGYNLLGCALGSVLWNPVSQSVGHRPVYLIGSFIFMPICVWQAQAKTYHSFVGGRVLAGIVTSWSQTIPPSSIANIYVKEVRGSKMSAYAICTVIGPVIVPIFAAAIVRKHSWRNLWYFNLGLAALQFLLVLFLVPETTWNWDEPTHNNNSPAAVDTPGGDDHDPRRSSTLKEESALKESVLDNPYHADYHTRSGHVGATFLPHHDWPRFGKLVLSPIIMFHYIVIVVPSFYYGMCLGWLSVGITVVFPQIFAEPPFSFGLLPLGAAFLAFGIGGVLGKWSGGIVSDKIVAYFERKNGQRQPEDRLWAGYPMLPLMFLGLLLCGLGVQLRLHWMCYLVGGAICFFSLSGITTVILTYTLETYITHGMDTQAVFNFCKYMWGFVVPFFLMDWGLKDGWIACYCAQGAIVAGGGFILLTCLIWKGFDIRKWQNMPTHAREHHHN</sequence>
<evidence type="ECO:0000256" key="4">
    <source>
        <dbReference type="ARBA" id="ARBA00023136"/>
    </source>
</evidence>
<accession>A0A427XJK6</accession>
<gene>
    <name evidence="8" type="ORF">EHS24_002011</name>
</gene>
<comment type="caution">
    <text evidence="8">The sequence shown here is derived from an EMBL/GenBank/DDBJ whole genome shotgun (WGS) entry which is preliminary data.</text>
</comment>
<protein>
    <recommendedName>
        <fullName evidence="7">Major facilitator superfamily (MFS) profile domain-containing protein</fullName>
    </recommendedName>
</protein>
<feature type="transmembrane region" description="Helical" evidence="6">
    <location>
        <begin position="211"/>
        <end position="231"/>
    </location>
</feature>
<feature type="region of interest" description="Disordered" evidence="5">
    <location>
        <begin position="241"/>
        <end position="269"/>
    </location>
</feature>
<dbReference type="GO" id="GO:0022857">
    <property type="term" value="F:transmembrane transporter activity"/>
    <property type="evidence" value="ECO:0007669"/>
    <property type="project" value="InterPro"/>
</dbReference>
<proteinExistence type="predicted"/>
<evidence type="ECO:0000313" key="9">
    <source>
        <dbReference type="Proteomes" id="UP000279236"/>
    </source>
</evidence>
<keyword evidence="3 6" id="KW-1133">Transmembrane helix</keyword>
<dbReference type="STRING" id="105984.A0A427XJK6"/>
<comment type="subcellular location">
    <subcellularLocation>
        <location evidence="1">Membrane</location>
        <topology evidence="1">Multi-pass membrane protein</topology>
    </subcellularLocation>
</comment>
<dbReference type="Gene3D" id="1.20.1250.20">
    <property type="entry name" value="MFS general substrate transporter like domains"/>
    <property type="match status" value="1"/>
</dbReference>
<dbReference type="Pfam" id="PF07690">
    <property type="entry name" value="MFS_1"/>
    <property type="match status" value="1"/>
</dbReference>
<evidence type="ECO:0000259" key="7">
    <source>
        <dbReference type="PROSITE" id="PS50850"/>
    </source>
</evidence>
<evidence type="ECO:0000256" key="6">
    <source>
        <dbReference type="SAM" id="Phobius"/>
    </source>
</evidence>
<feature type="compositionally biased region" description="Basic and acidic residues" evidence="5">
    <location>
        <begin position="256"/>
        <end position="269"/>
    </location>
</feature>
<feature type="transmembrane region" description="Helical" evidence="6">
    <location>
        <begin position="123"/>
        <end position="140"/>
    </location>
</feature>
<keyword evidence="2 6" id="KW-0812">Transmembrane</keyword>
<dbReference type="EMBL" id="RSCE01000011">
    <property type="protein sequence ID" value="RSH79079.1"/>
    <property type="molecule type" value="Genomic_DNA"/>
</dbReference>